<accession>A0A1W7R4S6</accession>
<protein>
    <submittedName>
        <fullName evidence="2">Putative kiri-31 aae</fullName>
    </submittedName>
</protein>
<dbReference type="AlphaFoldDB" id="A0A1W7R4S6"/>
<proteinExistence type="predicted"/>
<reference evidence="2" key="1">
    <citation type="submission" date="2016-03" db="EMBL/GenBank/DDBJ databases">
        <title>RNAseq analyses of the sensorial organs of adult female Aedes albopictus.</title>
        <authorList>
            <person name="Fabrizio L."/>
            <person name="Ribeiro J.M."/>
            <person name="Arca B."/>
        </authorList>
    </citation>
    <scope>NUCLEOTIDE SEQUENCE</scope>
</reference>
<organism evidence="2">
    <name type="scientific">Aedes albopictus</name>
    <name type="common">Asian tiger mosquito</name>
    <name type="synonym">Stegomyia albopicta</name>
    <dbReference type="NCBI Taxonomy" id="7160"/>
    <lineage>
        <taxon>Eukaryota</taxon>
        <taxon>Metazoa</taxon>
        <taxon>Ecdysozoa</taxon>
        <taxon>Arthropoda</taxon>
        <taxon>Hexapoda</taxon>
        <taxon>Insecta</taxon>
        <taxon>Pterygota</taxon>
        <taxon>Neoptera</taxon>
        <taxon>Endopterygota</taxon>
        <taxon>Diptera</taxon>
        <taxon>Nematocera</taxon>
        <taxon>Culicoidea</taxon>
        <taxon>Culicidae</taxon>
        <taxon>Culicinae</taxon>
        <taxon>Aedini</taxon>
        <taxon>Aedes</taxon>
        <taxon>Stegomyia</taxon>
    </lineage>
</organism>
<feature type="compositionally biased region" description="Polar residues" evidence="1">
    <location>
        <begin position="9"/>
        <end position="23"/>
    </location>
</feature>
<evidence type="ECO:0000313" key="2">
    <source>
        <dbReference type="EMBL" id="JAV46132.1"/>
    </source>
</evidence>
<feature type="region of interest" description="Disordered" evidence="1">
    <location>
        <begin position="1"/>
        <end position="25"/>
    </location>
</feature>
<dbReference type="EMBL" id="GEHC01001513">
    <property type="protein sequence ID" value="JAV46132.1"/>
    <property type="molecule type" value="Transcribed_RNA"/>
</dbReference>
<dbReference type="VEuPathDB" id="VectorBase:AALC636_027069"/>
<name>A0A1W7R4S6_AEDAL</name>
<evidence type="ECO:0000256" key="1">
    <source>
        <dbReference type="SAM" id="MobiDB-lite"/>
    </source>
</evidence>
<dbReference type="VEuPathDB" id="VectorBase:AALFPA_067173"/>
<sequence length="257" mass="29049">MCDNERTLRSNNSTKGPTTSNDMSVGDLANLMKSQFSAYQRSTKEEIKTMGDKLSTEIDILKRDITSDVDKLREETRKIYAELTSTINTLESDTTQALESSIRANDLIVSGIPFVQGEDLMSYFNTWCSSLGYSEEHLPMVDVRRLIGRSSNASNAPNILIQFAITVQRNDFYARYLRSRRLVLSDIGFSVNKRIYVNENLGPAARAIRSKALRMKKDGRLYAVFTRNGAVYVKRNEEDRGIAVKSSEELDHLLHAS</sequence>